<dbReference type="RefSeq" id="WP_192704024.1">
    <property type="nucleotide sequence ID" value="NZ_BAABJG010000021.1"/>
</dbReference>
<comment type="caution">
    <text evidence="1">The sequence shown here is derived from an EMBL/GenBank/DDBJ whole genome shotgun (WGS) entry which is preliminary data.</text>
</comment>
<keyword evidence="2" id="KW-1185">Reference proteome</keyword>
<sequence length="67" mass="7569">MNLSNCRGCGKLHLQSVNVLCSDCFKLHLEQTHQVKRFLQANPHASAMDLAREMGLSLKQVYELVGR</sequence>
<gene>
    <name evidence="1" type="ORF">ACFQ4B_14195</name>
</gene>
<proteinExistence type="predicted"/>
<reference evidence="2" key="1">
    <citation type="journal article" date="2019" name="Int. J. Syst. Evol. Microbiol.">
        <title>The Global Catalogue of Microorganisms (GCM) 10K type strain sequencing project: providing services to taxonomists for standard genome sequencing and annotation.</title>
        <authorList>
            <consortium name="The Broad Institute Genomics Platform"/>
            <consortium name="The Broad Institute Genome Sequencing Center for Infectious Disease"/>
            <person name="Wu L."/>
            <person name="Ma J."/>
        </authorList>
    </citation>
    <scope>NUCLEOTIDE SEQUENCE [LARGE SCALE GENOMIC DNA]</scope>
    <source>
        <strain evidence="2">CCUG 53270</strain>
    </source>
</reference>
<evidence type="ECO:0000313" key="2">
    <source>
        <dbReference type="Proteomes" id="UP001597180"/>
    </source>
</evidence>
<accession>A0ABW3ULF2</accession>
<evidence type="ECO:0008006" key="3">
    <source>
        <dbReference type="Google" id="ProtNLM"/>
    </source>
</evidence>
<evidence type="ECO:0000313" key="1">
    <source>
        <dbReference type="EMBL" id="MFD1221272.1"/>
    </source>
</evidence>
<dbReference type="Proteomes" id="UP001597180">
    <property type="component" value="Unassembled WGS sequence"/>
</dbReference>
<protein>
    <recommendedName>
        <fullName evidence="3">Flagellar protein</fullName>
    </recommendedName>
</protein>
<organism evidence="1 2">
    <name type="scientific">Paenibacillus vulneris</name>
    <dbReference type="NCBI Taxonomy" id="1133364"/>
    <lineage>
        <taxon>Bacteria</taxon>
        <taxon>Bacillati</taxon>
        <taxon>Bacillota</taxon>
        <taxon>Bacilli</taxon>
        <taxon>Bacillales</taxon>
        <taxon>Paenibacillaceae</taxon>
        <taxon>Paenibacillus</taxon>
    </lineage>
</organism>
<dbReference type="EMBL" id="JBHTLU010000015">
    <property type="protein sequence ID" value="MFD1221272.1"/>
    <property type="molecule type" value="Genomic_DNA"/>
</dbReference>
<name>A0ABW3ULF2_9BACL</name>